<dbReference type="SUPFAM" id="SSF46689">
    <property type="entry name" value="Homeodomain-like"/>
    <property type="match status" value="1"/>
</dbReference>
<comment type="caution">
    <text evidence="1">The sequence shown here is derived from an EMBL/GenBank/DDBJ whole genome shotgun (WGS) entry which is preliminary data.</text>
</comment>
<dbReference type="EMBL" id="MRCU01000004">
    <property type="protein sequence ID" value="RKK20756.1"/>
    <property type="molecule type" value="Genomic_DNA"/>
</dbReference>
<sequence>MASGKGQQMGPLALETVLQDWVVSHADRLWLTTEELTTIIDQAGFTKPQVTNWFVARRKAARLSLERLVLEKPTEFILTYNIEEAKV</sequence>
<organism evidence="1">
    <name type="scientific">Fusarium oxysporum f. sp. cepae</name>
    <dbReference type="NCBI Taxonomy" id="396571"/>
    <lineage>
        <taxon>Eukaryota</taxon>
        <taxon>Fungi</taxon>
        <taxon>Dikarya</taxon>
        <taxon>Ascomycota</taxon>
        <taxon>Pezizomycotina</taxon>
        <taxon>Sordariomycetes</taxon>
        <taxon>Hypocreomycetidae</taxon>
        <taxon>Hypocreales</taxon>
        <taxon>Nectriaceae</taxon>
        <taxon>Fusarium</taxon>
        <taxon>Fusarium oxysporum species complex</taxon>
    </lineage>
</organism>
<dbReference type="InterPro" id="IPR009057">
    <property type="entry name" value="Homeodomain-like_sf"/>
</dbReference>
<evidence type="ECO:0000313" key="1">
    <source>
        <dbReference type="EMBL" id="RKK20756.1"/>
    </source>
</evidence>
<protein>
    <submittedName>
        <fullName evidence="1">Uncharacterized protein</fullName>
    </submittedName>
</protein>
<dbReference type="AlphaFoldDB" id="A0A3L6NQ94"/>
<dbReference type="Gene3D" id="1.10.10.60">
    <property type="entry name" value="Homeodomain-like"/>
    <property type="match status" value="1"/>
</dbReference>
<name>A0A3L6NQ94_FUSOX</name>
<reference evidence="1" key="1">
    <citation type="journal article" date="2018" name="Sci. Rep.">
        <title>Characterisation of pathogen-specific regions and novel effector candidates in Fusarium oxysporum f. sp. cepae.</title>
        <authorList>
            <person name="Armitage A.D."/>
            <person name="Taylor A."/>
            <person name="Sobczyk M.K."/>
            <person name="Baxter L."/>
            <person name="Greenfield B.P."/>
            <person name="Bates H.J."/>
            <person name="Wilson F."/>
            <person name="Jackson A.C."/>
            <person name="Ott S."/>
            <person name="Harrison R.J."/>
            <person name="Clarkson J.P."/>
        </authorList>
    </citation>
    <scope>NUCLEOTIDE SEQUENCE [LARGE SCALE GENOMIC DNA]</scope>
    <source>
        <strain evidence="1">FoC_Fus2</strain>
    </source>
</reference>
<gene>
    <name evidence="1" type="ORF">BFJ65_g7451</name>
</gene>
<accession>A0A3L6NQ94</accession>
<dbReference type="Proteomes" id="UP000270866">
    <property type="component" value="Chromosome 7"/>
</dbReference>
<proteinExistence type="predicted"/>